<gene>
    <name evidence="5" type="ORF">Ocin01_04181</name>
</gene>
<dbReference type="SUPFAM" id="SSF53901">
    <property type="entry name" value="Thiolase-like"/>
    <property type="match status" value="2"/>
</dbReference>
<dbReference type="GO" id="GO:0003985">
    <property type="term" value="F:acetyl-CoA C-acetyltransferase activity"/>
    <property type="evidence" value="ECO:0007669"/>
    <property type="project" value="TreeGrafter"/>
</dbReference>
<dbReference type="EMBL" id="LJIJ01000108">
    <property type="protein sequence ID" value="ODN02531.1"/>
    <property type="molecule type" value="Genomic_DNA"/>
</dbReference>
<protein>
    <submittedName>
        <fullName evidence="5">Acetyl-CoA acetyltransferase B, mitochondrial</fullName>
    </submittedName>
</protein>
<dbReference type="Pfam" id="PF00108">
    <property type="entry name" value="Thiolase_N"/>
    <property type="match status" value="1"/>
</dbReference>
<reference evidence="5 6" key="1">
    <citation type="journal article" date="2016" name="Genome Biol. Evol.">
        <title>Gene Family Evolution Reflects Adaptation to Soil Environmental Stressors in the Genome of the Collembolan Orchesella cincta.</title>
        <authorList>
            <person name="Faddeeva-Vakhrusheva A."/>
            <person name="Derks M.F."/>
            <person name="Anvar S.Y."/>
            <person name="Agamennone V."/>
            <person name="Suring W."/>
            <person name="Smit S."/>
            <person name="van Straalen N.M."/>
            <person name="Roelofs D."/>
        </authorList>
    </citation>
    <scope>NUCLEOTIDE SEQUENCE [LARGE SCALE GENOMIC DNA]</scope>
    <source>
        <tissue evidence="5">Mixed pool</tissue>
    </source>
</reference>
<dbReference type="InterPro" id="IPR016039">
    <property type="entry name" value="Thiolase-like"/>
</dbReference>
<keyword evidence="3" id="KW-0012">Acyltransferase</keyword>
<dbReference type="AlphaFoldDB" id="A0A1D2NBA9"/>
<comment type="similarity">
    <text evidence="1">Belongs to the thiolase-like superfamily. Thiolase family.</text>
</comment>
<evidence type="ECO:0000313" key="6">
    <source>
        <dbReference type="Proteomes" id="UP000094527"/>
    </source>
</evidence>
<dbReference type="PANTHER" id="PTHR18919">
    <property type="entry name" value="ACETYL-COA C-ACYLTRANSFERASE"/>
    <property type="match status" value="1"/>
</dbReference>
<evidence type="ECO:0000256" key="1">
    <source>
        <dbReference type="ARBA" id="ARBA00010982"/>
    </source>
</evidence>
<name>A0A1D2NBA9_ORCCI</name>
<dbReference type="Proteomes" id="UP000094527">
    <property type="component" value="Unassembled WGS sequence"/>
</dbReference>
<dbReference type="Gene3D" id="3.40.47.10">
    <property type="match status" value="1"/>
</dbReference>
<feature type="domain" description="Thiolase N-terminal" evidence="4">
    <location>
        <begin position="60"/>
        <end position="111"/>
    </location>
</feature>
<evidence type="ECO:0000256" key="3">
    <source>
        <dbReference type="ARBA" id="ARBA00023315"/>
    </source>
</evidence>
<sequence length="165" mass="18189">MESMSNIAFLFKAVDTLDMAGVKLAPTNKFTLVHVQKGLAKKMKINTRASKTRVKGKKDLDFLVDEEYKNIDLKDLPKLPTIFKDDGGNDNCGNSSSFNDGAAAVVLATESAAKTVKTKPLVRIVGFQDAGDDQWNFVLPTVHAIPKLLEKHEVKKEDVALWEIS</sequence>
<organism evidence="5 6">
    <name type="scientific">Orchesella cincta</name>
    <name type="common">Springtail</name>
    <name type="synonym">Podura cincta</name>
    <dbReference type="NCBI Taxonomy" id="48709"/>
    <lineage>
        <taxon>Eukaryota</taxon>
        <taxon>Metazoa</taxon>
        <taxon>Ecdysozoa</taxon>
        <taxon>Arthropoda</taxon>
        <taxon>Hexapoda</taxon>
        <taxon>Collembola</taxon>
        <taxon>Entomobryomorpha</taxon>
        <taxon>Entomobryoidea</taxon>
        <taxon>Orchesellidae</taxon>
        <taxon>Orchesellinae</taxon>
        <taxon>Orchesella</taxon>
    </lineage>
</organism>
<evidence type="ECO:0000259" key="4">
    <source>
        <dbReference type="Pfam" id="PF00108"/>
    </source>
</evidence>
<keyword evidence="6" id="KW-1185">Reference proteome</keyword>
<dbReference type="InterPro" id="IPR020616">
    <property type="entry name" value="Thiolase_N"/>
</dbReference>
<dbReference type="GO" id="GO:0006635">
    <property type="term" value="P:fatty acid beta-oxidation"/>
    <property type="evidence" value="ECO:0007669"/>
    <property type="project" value="TreeGrafter"/>
</dbReference>
<dbReference type="OrthoDB" id="5404651at2759"/>
<accession>A0A1D2NBA9</accession>
<keyword evidence="2 5" id="KW-0808">Transferase</keyword>
<dbReference type="GO" id="GO:0005739">
    <property type="term" value="C:mitochondrion"/>
    <property type="evidence" value="ECO:0007669"/>
    <property type="project" value="TreeGrafter"/>
</dbReference>
<comment type="caution">
    <text evidence="5">The sequence shown here is derived from an EMBL/GenBank/DDBJ whole genome shotgun (WGS) entry which is preliminary data.</text>
</comment>
<dbReference type="STRING" id="48709.A0A1D2NBA9"/>
<proteinExistence type="inferred from homology"/>
<evidence type="ECO:0000313" key="5">
    <source>
        <dbReference type="EMBL" id="ODN02531.1"/>
    </source>
</evidence>
<evidence type="ECO:0000256" key="2">
    <source>
        <dbReference type="ARBA" id="ARBA00022679"/>
    </source>
</evidence>
<dbReference type="PANTHER" id="PTHR18919:SF156">
    <property type="entry name" value="ACETYL-COA ACETYLTRANSFERASE, MITOCHONDRIAL"/>
    <property type="match status" value="1"/>
</dbReference>